<feature type="compositionally biased region" description="Acidic residues" evidence="4">
    <location>
        <begin position="16"/>
        <end position="28"/>
    </location>
</feature>
<feature type="compositionally biased region" description="Polar residues" evidence="4">
    <location>
        <begin position="411"/>
        <end position="420"/>
    </location>
</feature>
<evidence type="ECO:0000256" key="4">
    <source>
        <dbReference type="SAM" id="MobiDB-lite"/>
    </source>
</evidence>
<gene>
    <name evidence="6" type="ORF">CEURO_LOCUS19588</name>
</gene>
<evidence type="ECO:0000313" key="7">
    <source>
        <dbReference type="Proteomes" id="UP001152484"/>
    </source>
</evidence>
<accession>A0A9P0ZVJ2</accession>
<dbReference type="AlphaFoldDB" id="A0A9P0ZVJ2"/>
<dbReference type="Gene3D" id="3.40.395.10">
    <property type="entry name" value="Adenoviral Proteinase, Chain A"/>
    <property type="match status" value="1"/>
</dbReference>
<comment type="caution">
    <text evidence="6">The sequence shown here is derived from an EMBL/GenBank/DDBJ whole genome shotgun (WGS) entry which is preliminary data.</text>
</comment>
<dbReference type="PANTHER" id="PTHR33018">
    <property type="entry name" value="OS10G0338966 PROTEIN-RELATED"/>
    <property type="match status" value="1"/>
</dbReference>
<dbReference type="InterPro" id="IPR038765">
    <property type="entry name" value="Papain-like_cys_pep_sf"/>
</dbReference>
<proteinExistence type="inferred from homology"/>
<dbReference type="GO" id="GO:0006508">
    <property type="term" value="P:proteolysis"/>
    <property type="evidence" value="ECO:0007669"/>
    <property type="project" value="UniProtKB-KW"/>
</dbReference>
<dbReference type="EMBL" id="CAMAPE010000060">
    <property type="protein sequence ID" value="CAH9112443.1"/>
    <property type="molecule type" value="Genomic_DNA"/>
</dbReference>
<dbReference type="Pfam" id="PF02902">
    <property type="entry name" value="Peptidase_C48"/>
    <property type="match status" value="1"/>
</dbReference>
<evidence type="ECO:0000256" key="2">
    <source>
        <dbReference type="ARBA" id="ARBA00022670"/>
    </source>
</evidence>
<dbReference type="PANTHER" id="PTHR33018:SF31">
    <property type="entry name" value="TRANSPOSASE, PTTA_EN_SPM, PLANT"/>
    <property type="match status" value="1"/>
</dbReference>
<dbReference type="Proteomes" id="UP001152484">
    <property type="component" value="Unassembled WGS sequence"/>
</dbReference>
<dbReference type="InterPro" id="IPR003653">
    <property type="entry name" value="Peptidase_C48_C"/>
</dbReference>
<dbReference type="SUPFAM" id="SSF54001">
    <property type="entry name" value="Cysteine proteinases"/>
    <property type="match status" value="1"/>
</dbReference>
<keyword evidence="7" id="KW-1185">Reference proteome</keyword>
<feature type="region of interest" description="Disordered" evidence="4">
    <location>
        <begin position="213"/>
        <end position="237"/>
    </location>
</feature>
<sequence length="684" mass="78336">MEDILYIMANDEDDYVIEEESEEEVEEDATSRRIHDFEEEADVRGDMEESGYSSEEIEKALENRRRKKKDNSKKSGRGAFKRLKVTEPMFLQIDSFGRATGKWRLKFGQHVGLCSRKLNINMRWSDVSNGLKDTLWEDTRNLFHLPDDPAIKNLFLSTVACRFRDFKAKLVSGWITCVRKRTKQEDGKLPPQIWRHITSDIWEEFKRRKMTPEAEDIRKKASESASQNQHHHHMGQRNYEDNRAIWIDEGFYPSACTNSSSIGSSATQFNRGDDWYCAMHARDKEGNRVIPDKRTQEVAEKYVEYKNKQNVGEFAPQRNRDALYYARGEKADHSGRAIGYGGINVGYSKAFGKKMSGSQYNKRSTQNIESIKSSIREELRREMNETMKLNMIAILNEMGITGFNFSSGASIPTPTTSTNHAPHPFPSDEMRGPRVCRSKLFLSDLGTGQLFEVGGDTTFPSGPGVKCHHLPIMEGHLKAASFKSSKGKKKLDVHKKPVKQRSLVSEQVLLSLSRDCKWLHSIIASRSRDDPIVVTLDASMFHYEYDDGNAYLTIEDISQFLYGAMINIAIIQVFIIAMQDYLKGLGTLAQLGWMCPDSISATACENNLEDVKVYIHRAITESRNTGIDILVAPYYENYHWVLLVIWISRGMIFIYDSLRTSPMRRLLIMSLFSSVFRIFAVVDR</sequence>
<feature type="compositionally biased region" description="Basic and acidic residues" evidence="4">
    <location>
        <begin position="29"/>
        <end position="47"/>
    </location>
</feature>
<name>A0A9P0ZVJ2_CUSEU</name>
<feature type="compositionally biased region" description="Basic and acidic residues" evidence="4">
    <location>
        <begin position="213"/>
        <end position="222"/>
    </location>
</feature>
<protein>
    <recommendedName>
        <fullName evidence="5">Ubiquitin-like protease family profile domain-containing protein</fullName>
    </recommendedName>
</protein>
<comment type="similarity">
    <text evidence="1">Belongs to the peptidase C48 family.</text>
</comment>
<keyword evidence="3" id="KW-0378">Hydrolase</keyword>
<organism evidence="6 7">
    <name type="scientific">Cuscuta europaea</name>
    <name type="common">European dodder</name>
    <dbReference type="NCBI Taxonomy" id="41803"/>
    <lineage>
        <taxon>Eukaryota</taxon>
        <taxon>Viridiplantae</taxon>
        <taxon>Streptophyta</taxon>
        <taxon>Embryophyta</taxon>
        <taxon>Tracheophyta</taxon>
        <taxon>Spermatophyta</taxon>
        <taxon>Magnoliopsida</taxon>
        <taxon>eudicotyledons</taxon>
        <taxon>Gunneridae</taxon>
        <taxon>Pentapetalae</taxon>
        <taxon>asterids</taxon>
        <taxon>lamiids</taxon>
        <taxon>Solanales</taxon>
        <taxon>Convolvulaceae</taxon>
        <taxon>Cuscuteae</taxon>
        <taxon>Cuscuta</taxon>
        <taxon>Cuscuta subgen. Cuscuta</taxon>
    </lineage>
</organism>
<keyword evidence="2" id="KW-0645">Protease</keyword>
<feature type="region of interest" description="Disordered" evidence="4">
    <location>
        <begin position="411"/>
        <end position="432"/>
    </location>
</feature>
<dbReference type="OrthoDB" id="1731907at2759"/>
<dbReference type="GO" id="GO:0008234">
    <property type="term" value="F:cysteine-type peptidase activity"/>
    <property type="evidence" value="ECO:0007669"/>
    <property type="project" value="InterPro"/>
</dbReference>
<evidence type="ECO:0000313" key="6">
    <source>
        <dbReference type="EMBL" id="CAH9112443.1"/>
    </source>
</evidence>
<feature type="region of interest" description="Disordered" evidence="4">
    <location>
        <begin position="16"/>
        <end position="78"/>
    </location>
</feature>
<feature type="compositionally biased region" description="Basic residues" evidence="4">
    <location>
        <begin position="64"/>
        <end position="78"/>
    </location>
</feature>
<evidence type="ECO:0000256" key="1">
    <source>
        <dbReference type="ARBA" id="ARBA00005234"/>
    </source>
</evidence>
<evidence type="ECO:0000259" key="5">
    <source>
        <dbReference type="Pfam" id="PF02902"/>
    </source>
</evidence>
<feature type="domain" description="Ubiquitin-like protease family profile" evidence="5">
    <location>
        <begin position="613"/>
        <end position="663"/>
    </location>
</feature>
<reference evidence="6" key="1">
    <citation type="submission" date="2022-07" db="EMBL/GenBank/DDBJ databases">
        <authorList>
            <person name="Macas J."/>
            <person name="Novak P."/>
            <person name="Neumann P."/>
        </authorList>
    </citation>
    <scope>NUCLEOTIDE SEQUENCE</scope>
</reference>
<evidence type="ECO:0000256" key="3">
    <source>
        <dbReference type="ARBA" id="ARBA00022801"/>
    </source>
</evidence>